<gene>
    <name evidence="4" type="ORF">BRAFLDRAFT_88360</name>
</gene>
<proteinExistence type="predicted"/>
<dbReference type="InParanoid" id="C3ZPL5"/>
<name>C3ZPL5_BRAFL</name>
<keyword evidence="1" id="KW-0732">Signal</keyword>
<accession>C3ZPL5</accession>
<sequence>MATAGPCDEYSELSDTWRSVKNYTPPLFCDRGLTAGWYRFTGPAGDRIPTVSPGSLLRCGTTAPVWMNGPHPSIADGVVTRQACTFWTFWNAVEPCYNSWNIQVLACPGGFYVYYLTPTPYCSYAYCVENAHDTVDASVTMPTTISNRQYAYVYTSDQYASSGETTWSDLHPDIQFVYLDYIRVLISYGASSCSDRVPNILVVD</sequence>
<protein>
    <recommendedName>
        <fullName evidence="3">UMOD/GP2/OIT3-like D8C domain-containing protein</fullName>
    </recommendedName>
</protein>
<evidence type="ECO:0000313" key="4">
    <source>
        <dbReference type="EMBL" id="EEN45512.1"/>
    </source>
</evidence>
<dbReference type="PANTHER" id="PTHR36191:SF4">
    <property type="entry name" value="VWFD DOMAIN-CONTAINING PROTEIN"/>
    <property type="match status" value="1"/>
</dbReference>
<evidence type="ECO:0000256" key="1">
    <source>
        <dbReference type="ARBA" id="ARBA00022729"/>
    </source>
</evidence>
<dbReference type="PANTHER" id="PTHR36191">
    <property type="entry name" value="ENDO/EXONUCLEASE/PHOSPHATASE DOMAIN-CONTAINING PROTEIN-RELATED"/>
    <property type="match status" value="1"/>
</dbReference>
<feature type="domain" description="UMOD/GP2/OIT3-like D8C" evidence="3">
    <location>
        <begin position="58"/>
        <end position="127"/>
    </location>
</feature>
<organism>
    <name type="scientific">Branchiostoma floridae</name>
    <name type="common">Florida lancelet</name>
    <name type="synonym">Amphioxus</name>
    <dbReference type="NCBI Taxonomy" id="7739"/>
    <lineage>
        <taxon>Eukaryota</taxon>
        <taxon>Metazoa</taxon>
        <taxon>Chordata</taxon>
        <taxon>Cephalochordata</taxon>
        <taxon>Leptocardii</taxon>
        <taxon>Amphioxiformes</taxon>
        <taxon>Branchiostomatidae</taxon>
        <taxon>Branchiostoma</taxon>
    </lineage>
</organism>
<reference evidence="4" key="1">
    <citation type="journal article" date="2008" name="Nature">
        <title>The amphioxus genome and the evolution of the chordate karyotype.</title>
        <authorList>
            <consortium name="US DOE Joint Genome Institute (JGI-PGF)"/>
            <person name="Putnam N.H."/>
            <person name="Butts T."/>
            <person name="Ferrier D.E.K."/>
            <person name="Furlong R.F."/>
            <person name="Hellsten U."/>
            <person name="Kawashima T."/>
            <person name="Robinson-Rechavi M."/>
            <person name="Shoguchi E."/>
            <person name="Terry A."/>
            <person name="Yu J.-K."/>
            <person name="Benito-Gutierrez E.L."/>
            <person name="Dubchak I."/>
            <person name="Garcia-Fernandez J."/>
            <person name="Gibson-Brown J.J."/>
            <person name="Grigoriev I.V."/>
            <person name="Horton A.C."/>
            <person name="de Jong P.J."/>
            <person name="Jurka J."/>
            <person name="Kapitonov V.V."/>
            <person name="Kohara Y."/>
            <person name="Kuroki Y."/>
            <person name="Lindquist E."/>
            <person name="Lucas S."/>
            <person name="Osoegawa K."/>
            <person name="Pennacchio L.A."/>
            <person name="Salamov A.A."/>
            <person name="Satou Y."/>
            <person name="Sauka-Spengler T."/>
            <person name="Schmutz J."/>
            <person name="Shin-I T."/>
            <person name="Toyoda A."/>
            <person name="Bronner-Fraser M."/>
            <person name="Fujiyama A."/>
            <person name="Holland L.Z."/>
            <person name="Holland P.W.H."/>
            <person name="Satoh N."/>
            <person name="Rokhsar D.S."/>
        </authorList>
    </citation>
    <scope>NUCLEOTIDE SEQUENCE [LARGE SCALE GENOMIC DNA]</scope>
    <source>
        <strain evidence="4">S238N-H82</strain>
        <tissue evidence="4">Testes</tissue>
    </source>
</reference>
<dbReference type="Pfam" id="PF23283">
    <property type="entry name" value="D8C_UMOD"/>
    <property type="match status" value="1"/>
</dbReference>
<evidence type="ECO:0000259" key="3">
    <source>
        <dbReference type="Pfam" id="PF23283"/>
    </source>
</evidence>
<dbReference type="eggNOG" id="ENOG502S9G5">
    <property type="taxonomic scope" value="Eukaryota"/>
</dbReference>
<keyword evidence="2" id="KW-1015">Disulfide bond</keyword>
<dbReference type="InterPro" id="IPR057774">
    <property type="entry name" value="D8C_UMOD/GP2/OIT3-like"/>
</dbReference>
<dbReference type="AlphaFoldDB" id="C3ZPL5"/>
<dbReference type="EMBL" id="GG666658">
    <property type="protein sequence ID" value="EEN45512.1"/>
    <property type="molecule type" value="Genomic_DNA"/>
</dbReference>
<evidence type="ECO:0000256" key="2">
    <source>
        <dbReference type="ARBA" id="ARBA00023157"/>
    </source>
</evidence>